<evidence type="ECO:0000313" key="8">
    <source>
        <dbReference type="EMBL" id="EZK38704.1"/>
    </source>
</evidence>
<organism evidence="8 9">
    <name type="scientific">Francisella tularensis subsp. tularensis str. SCHU S4 substr. FSC237</name>
    <dbReference type="NCBI Taxonomy" id="1341660"/>
    <lineage>
        <taxon>Bacteria</taxon>
        <taxon>Pseudomonadati</taxon>
        <taxon>Pseudomonadota</taxon>
        <taxon>Gammaproteobacteria</taxon>
        <taxon>Thiotrichales</taxon>
        <taxon>Francisellaceae</taxon>
        <taxon>Francisella</taxon>
    </lineage>
</organism>
<proteinExistence type="inferred from homology"/>
<keyword evidence="3" id="KW-0285">Flavoprotein</keyword>
<feature type="domain" description="FAD-binding PCMH-type" evidence="7">
    <location>
        <begin position="120"/>
        <end position="304"/>
    </location>
</feature>
<dbReference type="InterPro" id="IPR016166">
    <property type="entry name" value="FAD-bd_PCMH"/>
</dbReference>
<dbReference type="SUPFAM" id="SSF56176">
    <property type="entry name" value="FAD-binding/transporter-associated domain-like"/>
    <property type="match status" value="1"/>
</dbReference>
<dbReference type="InterPro" id="IPR016169">
    <property type="entry name" value="FAD-bd_PCMH_sub2"/>
</dbReference>
<comment type="similarity">
    <text evidence="2">Belongs to the oxygen-dependent FAD-linked oxidoreductase family.</text>
</comment>
<dbReference type="InterPro" id="IPR012951">
    <property type="entry name" value="BBE"/>
</dbReference>
<dbReference type="InterPro" id="IPR006094">
    <property type="entry name" value="Oxid_FAD_bind_N"/>
</dbReference>
<evidence type="ECO:0000313" key="9">
    <source>
        <dbReference type="Proteomes" id="UP000023806"/>
    </source>
</evidence>
<dbReference type="InterPro" id="IPR050416">
    <property type="entry name" value="FAD-linked_Oxidoreductase"/>
</dbReference>
<dbReference type="GO" id="GO:0071949">
    <property type="term" value="F:FAD binding"/>
    <property type="evidence" value="ECO:0007669"/>
    <property type="project" value="InterPro"/>
</dbReference>
<dbReference type="AlphaFoldDB" id="A0AAD3AU71"/>
<sequence length="617" mass="69807">MLSSNNFLVKMYRKITISCVLVSIFALANSQTSANLGDKTLKSNCRCLPSKPCWPDQQQWDTLAKSLKGKLIKPISPFSVCEKNSDSEECKSVLQNIKNPFYMQSDAGRNESQGWYGAWYNQSNSYAVEVEDTQDIVKAVNFAREYNLRIVIKGAGHDYLGRSSSPDALLIWTHNMRDIEYNKHFHPQNCPKNKEYSAVTVGAGTRWLEAYNVVTSQHHQYVQGGGCTTVGAAGGFPQGSGFGSWSKEYSTGAGGIVQAEVVTADGKIVIANECQNQDLFWAIKGGGGGTYGIVTNLTLRTHKLPSHFGLISGEITADSDKAYKNLIKEFLLFYSSKLNNEHWGEQFAFRPNNKITIAMVTQGLAEKEALDTWQPFKEWLKSQSDIHYKLKYIDIPPAQIWNYDFWHKNYPDMVIKNTAPYARDGEFWWASNTGEVSAYWYTYQSWYLPEKLFDSKNIDKTVDTFYKVSQLAPVSIQINKGLAGASKQAIQLTKQTSMHPGVYDAGALAIMSYSTDKPQFGKPKMTPEIKQKVDYIYKAMNMIIALAPDAGTYANEADYFQKNWQQVFWGSNYSKLLKIKNKYDPNGLFYCHHCVGSEYWQQDQPQHLQVLTLKYDP</sequence>
<comment type="caution">
    <text evidence="8">The sequence shown here is derived from an EMBL/GenBank/DDBJ whole genome shotgun (WGS) entry which is preliminary data.</text>
</comment>
<keyword evidence="6" id="KW-0732">Signal</keyword>
<keyword evidence="4" id="KW-0274">FAD</keyword>
<dbReference type="EMBL" id="JIDS01000002">
    <property type="protein sequence ID" value="EZK38704.1"/>
    <property type="molecule type" value="Genomic_DNA"/>
</dbReference>
<evidence type="ECO:0000256" key="4">
    <source>
        <dbReference type="ARBA" id="ARBA00022827"/>
    </source>
</evidence>
<dbReference type="Gene3D" id="3.30.465.10">
    <property type="match status" value="2"/>
</dbReference>
<dbReference type="SMR" id="A0AAD3AU71"/>
<evidence type="ECO:0000256" key="3">
    <source>
        <dbReference type="ARBA" id="ARBA00022630"/>
    </source>
</evidence>
<evidence type="ECO:0000256" key="6">
    <source>
        <dbReference type="SAM" id="SignalP"/>
    </source>
</evidence>
<dbReference type="GO" id="GO:0016491">
    <property type="term" value="F:oxidoreductase activity"/>
    <property type="evidence" value="ECO:0007669"/>
    <property type="project" value="UniProtKB-KW"/>
</dbReference>
<feature type="signal peptide" evidence="6">
    <location>
        <begin position="1"/>
        <end position="28"/>
    </location>
</feature>
<dbReference type="Pfam" id="PF08031">
    <property type="entry name" value="BBE"/>
    <property type="match status" value="1"/>
</dbReference>
<dbReference type="PANTHER" id="PTHR42973:SF39">
    <property type="entry name" value="FAD-BINDING PCMH-TYPE DOMAIN-CONTAINING PROTEIN"/>
    <property type="match status" value="1"/>
</dbReference>
<dbReference type="InterPro" id="IPR036318">
    <property type="entry name" value="FAD-bd_PCMH-like_sf"/>
</dbReference>
<protein>
    <recommendedName>
        <fullName evidence="7">FAD-binding PCMH-type domain-containing protein</fullName>
    </recommendedName>
</protein>
<dbReference type="PANTHER" id="PTHR42973">
    <property type="entry name" value="BINDING OXIDOREDUCTASE, PUTATIVE (AFU_ORTHOLOGUE AFUA_1G17690)-RELATED"/>
    <property type="match status" value="1"/>
</dbReference>
<comment type="cofactor">
    <cofactor evidence="1">
        <name>FAD</name>
        <dbReference type="ChEBI" id="CHEBI:57692"/>
    </cofactor>
</comment>
<name>A0AAD3AU71_FRATT</name>
<dbReference type="PROSITE" id="PS51387">
    <property type="entry name" value="FAD_PCMH"/>
    <property type="match status" value="1"/>
</dbReference>
<evidence type="ECO:0000256" key="5">
    <source>
        <dbReference type="ARBA" id="ARBA00023002"/>
    </source>
</evidence>
<evidence type="ECO:0000256" key="1">
    <source>
        <dbReference type="ARBA" id="ARBA00001974"/>
    </source>
</evidence>
<accession>A0AAD3AU71</accession>
<feature type="chain" id="PRO_5042229586" description="FAD-binding PCMH-type domain-containing protein" evidence="6">
    <location>
        <begin position="29"/>
        <end position="617"/>
    </location>
</feature>
<evidence type="ECO:0000259" key="7">
    <source>
        <dbReference type="PROSITE" id="PS51387"/>
    </source>
</evidence>
<evidence type="ECO:0000256" key="2">
    <source>
        <dbReference type="ARBA" id="ARBA00005466"/>
    </source>
</evidence>
<reference evidence="8 9" key="1">
    <citation type="submission" date="2014-03" db="EMBL/GenBank/DDBJ databases">
        <title>The Genome Sequence of Francisella tularensis subsp. tularensis str. SCHU S4 substr. FSC043.</title>
        <authorList>
            <consortium name="The Broad Institute Genomics Platform"/>
            <consortium name="The Broad Institute Genome Sequencing Center for Infectious Disease"/>
            <person name="Chapman S.B."/>
            <person name="Guina T."/>
            <person name="Gelhaus C."/>
            <person name="Comer J."/>
            <person name="Sellati T."/>
            <person name="Sjostedt A."/>
            <person name="Young S.K."/>
            <person name="Zeng Q."/>
            <person name="Gargeya S."/>
            <person name="Abouelleil A."/>
            <person name="Alvarado L."/>
            <person name="Chapman S.B."/>
            <person name="Gainer-Dewar J."/>
            <person name="Goldberg J."/>
            <person name="Griggs A."/>
            <person name="Gujja S."/>
            <person name="Hansen M."/>
            <person name="Howarth C."/>
            <person name="Imamovic A."/>
            <person name="Larimer J."/>
            <person name="Murphy C."/>
            <person name="Naylor J."/>
            <person name="Pearson M."/>
            <person name="Poon T.W."/>
            <person name="Priest M."/>
            <person name="Roberts A."/>
            <person name="Saif S."/>
            <person name="Shea T."/>
            <person name="Sykes S."/>
            <person name="Wortman J."/>
            <person name="Nusbaum C."/>
            <person name="Birren B."/>
        </authorList>
    </citation>
    <scope>NUCLEOTIDE SEQUENCE [LARGE SCALE GENOMIC DNA]</scope>
    <source>
        <strain evidence="8 9">Schu S4</strain>
    </source>
</reference>
<gene>
    <name evidence="8" type="ORF">P250_03471</name>
</gene>
<dbReference type="Proteomes" id="UP000023806">
    <property type="component" value="Unassembled WGS sequence"/>
</dbReference>
<dbReference type="Pfam" id="PF01565">
    <property type="entry name" value="FAD_binding_4"/>
    <property type="match status" value="1"/>
</dbReference>
<keyword evidence="5" id="KW-0560">Oxidoreductase</keyword>